<dbReference type="GeneID" id="78521059"/>
<proteinExistence type="predicted"/>
<name>A0A3S6QWT0_9LACO</name>
<evidence type="ECO:0000313" key="1">
    <source>
        <dbReference type="EMBL" id="AUJ32460.1"/>
    </source>
</evidence>
<organism evidence="1 2">
    <name type="scientific">Liquorilactobacillus nagelii</name>
    <dbReference type="NCBI Taxonomy" id="82688"/>
    <lineage>
        <taxon>Bacteria</taxon>
        <taxon>Bacillati</taxon>
        <taxon>Bacillota</taxon>
        <taxon>Bacilli</taxon>
        <taxon>Lactobacillales</taxon>
        <taxon>Lactobacillaceae</taxon>
        <taxon>Liquorilactobacillus</taxon>
    </lineage>
</organism>
<sequence length="186" mass="21682">MNNKQQLIEFLSTQTEIQEIFTILKQQQINEAVLTAGAVRNLVWDKLTQQKYNILQENIDILFADQGLSYEKLLTKKAIINQKYSKYLWNIQNVRQNNSTSHQPFGNSVENALMTIPETCSAVGVSISKQGEFEILAPFGLDDLFNFEIHPNPTWLNNKAKMAAYQRRLNWKNWLDRWPNLKTYSK</sequence>
<keyword evidence="2" id="KW-1185">Reference proteome</keyword>
<protein>
    <recommendedName>
        <fullName evidence="3">Nucleotidyltransferase</fullName>
    </recommendedName>
</protein>
<reference evidence="1 2" key="1">
    <citation type="submission" date="2016-11" db="EMBL/GenBank/DDBJ databases">
        <title>Interaction between Lactobacillus species and yeast in water kefir.</title>
        <authorList>
            <person name="Behr J."/>
            <person name="Xu D."/>
            <person name="Vogel R.F."/>
        </authorList>
    </citation>
    <scope>NUCLEOTIDE SEQUENCE [LARGE SCALE GENOMIC DNA]</scope>
    <source>
        <strain evidence="1 2">TMW 1.1827</strain>
    </source>
</reference>
<dbReference type="EMBL" id="CP018180">
    <property type="protein sequence ID" value="AUJ32460.1"/>
    <property type="molecule type" value="Genomic_DNA"/>
</dbReference>
<dbReference type="PANTHER" id="PTHR39166:SF1">
    <property type="entry name" value="BLL1166 PROTEIN"/>
    <property type="match status" value="1"/>
</dbReference>
<dbReference type="AlphaFoldDB" id="A0A3S6QWT0"/>
<dbReference type="Proteomes" id="UP000324497">
    <property type="component" value="Chromosome"/>
</dbReference>
<accession>A0A3S6QWT0</accession>
<dbReference type="RefSeq" id="WP_057886806.1">
    <property type="nucleotide sequence ID" value="NZ_CP018180.1"/>
</dbReference>
<dbReference type="PANTHER" id="PTHR39166">
    <property type="entry name" value="BLL1166 PROTEIN"/>
    <property type="match status" value="1"/>
</dbReference>
<evidence type="ECO:0000313" key="2">
    <source>
        <dbReference type="Proteomes" id="UP000324497"/>
    </source>
</evidence>
<dbReference type="Pfam" id="PF06042">
    <property type="entry name" value="NTP_transf_6"/>
    <property type="match status" value="1"/>
</dbReference>
<evidence type="ECO:0008006" key="3">
    <source>
        <dbReference type="Google" id="ProtNLM"/>
    </source>
</evidence>
<dbReference type="InterPro" id="IPR009267">
    <property type="entry name" value="NTP_transf_6"/>
</dbReference>
<gene>
    <name evidence="1" type="ORF">BSQ50_07710</name>
</gene>
<dbReference type="KEGG" id="lng:BSQ50_07710"/>